<dbReference type="Pfam" id="PF21983">
    <property type="entry name" value="NikA-like"/>
    <property type="match status" value="1"/>
</dbReference>
<accession>A0ABM8EE91</accession>
<evidence type="ECO:0008006" key="3">
    <source>
        <dbReference type="Google" id="ProtNLM"/>
    </source>
</evidence>
<dbReference type="SUPFAM" id="SSF47598">
    <property type="entry name" value="Ribbon-helix-helix"/>
    <property type="match status" value="1"/>
</dbReference>
<reference evidence="1 2" key="1">
    <citation type="journal article" date="2023" name="Int. J. Syst. Evol. Microbiol.">
        <title>Methylocystis iwaonis sp. nov., a type II methane-oxidizing bacterium from surface soil of a rice paddy field in Japan, and emended description of the genus Methylocystis (ex Whittenbury et al. 1970) Bowman et al. 1993.</title>
        <authorList>
            <person name="Kaise H."/>
            <person name="Sawadogo J.B."/>
            <person name="Alam M.S."/>
            <person name="Ueno C."/>
            <person name="Dianou D."/>
            <person name="Shinjo R."/>
            <person name="Asakawa S."/>
        </authorList>
    </citation>
    <scope>NUCLEOTIDE SEQUENCE [LARGE SCALE GENOMIC DNA]</scope>
    <source>
        <strain evidence="1 2">SS37A-Re</strain>
    </source>
</reference>
<protein>
    <recommendedName>
        <fullName evidence="3">Plasmid mobilization relaxosome protein MobC</fullName>
    </recommendedName>
</protein>
<dbReference type="EMBL" id="AP027144">
    <property type="protein sequence ID" value="BDV36348.1"/>
    <property type="molecule type" value="Genomic_DNA"/>
</dbReference>
<dbReference type="InterPro" id="IPR053842">
    <property type="entry name" value="NikA-like"/>
</dbReference>
<evidence type="ECO:0000313" key="1">
    <source>
        <dbReference type="EMBL" id="BDV36348.1"/>
    </source>
</evidence>
<organism evidence="1 2">
    <name type="scientific">Methylocystis iwaonis</name>
    <dbReference type="NCBI Taxonomy" id="2885079"/>
    <lineage>
        <taxon>Bacteria</taxon>
        <taxon>Pseudomonadati</taxon>
        <taxon>Pseudomonadota</taxon>
        <taxon>Alphaproteobacteria</taxon>
        <taxon>Hyphomicrobiales</taxon>
        <taxon>Methylocystaceae</taxon>
        <taxon>Methylocystis</taxon>
    </lineage>
</organism>
<proteinExistence type="predicted"/>
<dbReference type="InterPro" id="IPR010985">
    <property type="entry name" value="Ribbon_hlx_hlx"/>
</dbReference>
<keyword evidence="2" id="KW-1185">Reference proteome</keyword>
<dbReference type="Proteomes" id="UP001317629">
    <property type="component" value="Plasmid pSS37A-Re-2"/>
</dbReference>
<name>A0ABM8EE91_9HYPH</name>
<evidence type="ECO:0000313" key="2">
    <source>
        <dbReference type="Proteomes" id="UP001317629"/>
    </source>
</evidence>
<dbReference type="RefSeq" id="WP_281932657.1">
    <property type="nucleotide sequence ID" value="NZ_AP027144.1"/>
</dbReference>
<keyword evidence="1" id="KW-0614">Plasmid</keyword>
<gene>
    <name evidence="1" type="ORF">SS37A_38780</name>
</gene>
<geneLocation type="plasmid" evidence="1 2">
    <name>pSS37A-Re-2</name>
</geneLocation>
<sequence>MDQGAKRPKTALLQVRLTAEEHDAFKGFCAQVNLSPSEVMRRFVRQAVFMGPTFEGDARAEIVALTRQLRALGTNLNQAVRHMNAGHVIGSDDVAEWLATARGLIMELTALYRSLCARSQERAARAISRTAE</sequence>